<dbReference type="KEGG" id="swo:Swol_2197"/>
<reference evidence="2" key="1">
    <citation type="journal article" date="2010" name="Environ. Microbiol.">
        <title>The genome of Syntrophomonas wolfei: new insights into syntrophic metabolism and biohydrogen production.</title>
        <authorList>
            <person name="Sieber J.R."/>
            <person name="Sims D.R."/>
            <person name="Han C."/>
            <person name="Kim E."/>
            <person name="Lykidis A."/>
            <person name="Lapidus A.L."/>
            <person name="McDonnald E."/>
            <person name="Rohlin L."/>
            <person name="Culley D.E."/>
            <person name="Gunsalus R."/>
            <person name="McInerney M.J."/>
        </authorList>
    </citation>
    <scope>NUCLEOTIDE SEQUENCE [LARGE SCALE GENOMIC DNA]</scope>
    <source>
        <strain evidence="2">DSM 2245B / Goettingen</strain>
    </source>
</reference>
<dbReference type="EMBL" id="CP000448">
    <property type="protein sequence ID" value="ABI69488.1"/>
    <property type="molecule type" value="Genomic_DNA"/>
</dbReference>
<proteinExistence type="predicted"/>
<name>Q0AUW6_SYNWW</name>
<accession>Q0AUW6</accession>
<evidence type="ECO:0000313" key="2">
    <source>
        <dbReference type="Proteomes" id="UP000001968"/>
    </source>
</evidence>
<evidence type="ECO:0000313" key="1">
    <source>
        <dbReference type="EMBL" id="ABI69488.1"/>
    </source>
</evidence>
<gene>
    <name evidence="1" type="ordered locus">Swol_2197</name>
</gene>
<sequence length="126" mass="14457">MKEVIQAVCSNRLVLLEAATELVDLLIDYTGIEPEFVSKVCRELIRFVGPDIGNISTSLALLAEPLTNIALTLHRHPDYRDIGLQMFEELISLNIRETRSALDILDRRLLKTTNTPFRPRRRRKKS</sequence>
<protein>
    <submittedName>
        <fullName evidence="1">Uncharacterized protein</fullName>
    </submittedName>
</protein>
<dbReference type="Proteomes" id="UP000001968">
    <property type="component" value="Chromosome"/>
</dbReference>
<dbReference type="STRING" id="335541.Swol_2197"/>
<keyword evidence="2" id="KW-1185">Reference proteome</keyword>
<dbReference type="eggNOG" id="COG5635">
    <property type="taxonomic scope" value="Bacteria"/>
</dbReference>
<dbReference type="AlphaFoldDB" id="Q0AUW6"/>
<dbReference type="HOGENOM" id="CLU_1980507_0_0_9"/>
<organism evidence="1 2">
    <name type="scientific">Syntrophomonas wolfei subsp. wolfei (strain DSM 2245B / Goettingen)</name>
    <dbReference type="NCBI Taxonomy" id="335541"/>
    <lineage>
        <taxon>Bacteria</taxon>
        <taxon>Bacillati</taxon>
        <taxon>Bacillota</taxon>
        <taxon>Clostridia</taxon>
        <taxon>Eubacteriales</taxon>
        <taxon>Syntrophomonadaceae</taxon>
        <taxon>Syntrophomonas</taxon>
    </lineage>
</organism>